<protein>
    <recommendedName>
        <fullName evidence="4">ATP-dependent DNA helicase</fullName>
    </recommendedName>
</protein>
<keyword evidence="3" id="KW-1185">Reference proteome</keyword>
<name>A0ABY6L4K7_9ARAC</name>
<dbReference type="SUPFAM" id="SSF52540">
    <property type="entry name" value="P-loop containing nucleoside triphosphate hydrolases"/>
    <property type="match status" value="1"/>
</dbReference>
<sequence length="450" mass="51484">MLLKVSMPSHRRSNLSQRSNSSRAQHAYRLRETRGQNIRRLRAQSARHAAVRSLETPDPIHSRLPAHSEIYSSTRRNTRTNNFFSSVWSSMENAGFNYSVAVEYFKHPLISLGMMDTTCRFCGALRCKDESSGMCCLNGKVRLPLIDLPPEPLRSLLSGENSDSVHFLRNIRKYNSCFQMTSFGAENQTHSVTFPTTFSIQGQVYHRIGSLMPSENQPSRFLRIYFMGNDDDDDDIQTDRRCQQIQGFKTALENLPSDAYRVVVNADRTPPGQHPRRYNAPTANEVAVVLAGNQFGSRDIVLHQRDNLLQHVSDTHRFYDALQYPLIFWKGQEGYSFHIPQIDPNTRQPLSSKIFIIPRIPIIPNDLPFKFRRLQFPVMVAFAMTINKSQGQTLQVVGVHLESPCFSHGQLYVACSRVSSPKKLFVFSSTFSKTRNIVYQGALIYRFCQF</sequence>
<dbReference type="PANTHER" id="PTHR45786:SF74">
    <property type="entry name" value="ATP-DEPENDENT DNA HELICASE"/>
    <property type="match status" value="1"/>
</dbReference>
<feature type="region of interest" description="Disordered" evidence="1">
    <location>
        <begin position="1"/>
        <end position="26"/>
    </location>
</feature>
<evidence type="ECO:0000256" key="1">
    <source>
        <dbReference type="SAM" id="MobiDB-lite"/>
    </source>
</evidence>
<dbReference type="PANTHER" id="PTHR45786">
    <property type="entry name" value="DNA BINDING PROTEIN-LIKE"/>
    <property type="match status" value="1"/>
</dbReference>
<evidence type="ECO:0008006" key="4">
    <source>
        <dbReference type="Google" id="ProtNLM"/>
    </source>
</evidence>
<dbReference type="Proteomes" id="UP001235939">
    <property type="component" value="Chromosome 13"/>
</dbReference>
<proteinExistence type="predicted"/>
<evidence type="ECO:0000313" key="2">
    <source>
        <dbReference type="EMBL" id="UYV75784.1"/>
    </source>
</evidence>
<evidence type="ECO:0000313" key="3">
    <source>
        <dbReference type="Proteomes" id="UP001235939"/>
    </source>
</evidence>
<dbReference type="CDD" id="cd18809">
    <property type="entry name" value="SF1_C_RecD"/>
    <property type="match status" value="1"/>
</dbReference>
<accession>A0ABY6L4K7</accession>
<organism evidence="2 3">
    <name type="scientific">Cordylochernes scorpioides</name>
    <dbReference type="NCBI Taxonomy" id="51811"/>
    <lineage>
        <taxon>Eukaryota</taxon>
        <taxon>Metazoa</taxon>
        <taxon>Ecdysozoa</taxon>
        <taxon>Arthropoda</taxon>
        <taxon>Chelicerata</taxon>
        <taxon>Arachnida</taxon>
        <taxon>Pseudoscorpiones</taxon>
        <taxon>Cheliferoidea</taxon>
        <taxon>Chernetidae</taxon>
        <taxon>Cordylochernes</taxon>
    </lineage>
</organism>
<feature type="compositionally biased region" description="Low complexity" evidence="1">
    <location>
        <begin position="14"/>
        <end position="23"/>
    </location>
</feature>
<dbReference type="EMBL" id="CP092875">
    <property type="protein sequence ID" value="UYV75784.1"/>
    <property type="molecule type" value="Genomic_DNA"/>
</dbReference>
<dbReference type="InterPro" id="IPR027417">
    <property type="entry name" value="P-loop_NTPase"/>
</dbReference>
<gene>
    <name evidence="2" type="ORF">LAZ67_13001346</name>
</gene>
<reference evidence="2 3" key="1">
    <citation type="submission" date="2022-01" db="EMBL/GenBank/DDBJ databases">
        <title>A chromosomal length assembly of Cordylochernes scorpioides.</title>
        <authorList>
            <person name="Zeh D."/>
            <person name="Zeh J."/>
        </authorList>
    </citation>
    <scope>NUCLEOTIDE SEQUENCE [LARGE SCALE GENOMIC DNA]</scope>
    <source>
        <strain evidence="2">IN4F17</strain>
        <tissue evidence="2">Whole Body</tissue>
    </source>
</reference>